<organism evidence="3 4">
    <name type="scientific">Fibrella aestuarina BUZ 2</name>
    <dbReference type="NCBI Taxonomy" id="1166018"/>
    <lineage>
        <taxon>Bacteria</taxon>
        <taxon>Pseudomonadati</taxon>
        <taxon>Bacteroidota</taxon>
        <taxon>Cytophagia</taxon>
        <taxon>Cytophagales</taxon>
        <taxon>Spirosomataceae</taxon>
        <taxon>Fibrella</taxon>
    </lineage>
</organism>
<feature type="signal peptide" evidence="2">
    <location>
        <begin position="1"/>
        <end position="23"/>
    </location>
</feature>
<feature type="chain" id="PRO_5003631342" description="Outer membrane protein beta-barrel domain-containing protein" evidence="2">
    <location>
        <begin position="24"/>
        <end position="659"/>
    </location>
</feature>
<evidence type="ECO:0008006" key="5">
    <source>
        <dbReference type="Google" id="ProtNLM"/>
    </source>
</evidence>
<evidence type="ECO:0000256" key="1">
    <source>
        <dbReference type="SAM" id="MobiDB-lite"/>
    </source>
</evidence>
<dbReference type="AlphaFoldDB" id="I0KDB3"/>
<dbReference type="HOGENOM" id="CLU_412723_0_0_10"/>
<sequence>MHRLIRLMAGIAFLHAGTTFTYAQQGDTLRRNQPTDRYAPRERIFNLGRGSYADTVQRAAFKSQYSTLTELEDCDTTLQTFALVRRLSPWRVGAFVGPAFAYCGSFDATFGPNKRDNSLYNGTGVNVTFNADYFFSKPERLFKFGLSAALGYQNFYTRNEWRTDFLNLATSRGIPTDRVALRNKPQEDFFLTIGPIISWEFGRRKNPVRTGAFLEAAIRGGLYRTESAFLSATVPTGVAITGEQVVRVVAPSNRLIQLGSNASLGVFFPIGNNWNLGVQAQGYYTRLNYVIVDGGSQNVTNSFYEFSRMHGGFTAGLGLRKSFIQKRLIPKAPTFCPTCDSIPQLTVRFRNAPLNGLTLVADSIPDNVTAPTISWRSTTINPKNETFTARLYFRPDDPAASATGDQVIAQAVDTKDTTLAFPSQYLQNGKPVRGFYYVTVHNHETAPCGECMSEVATTSFAFLGSRIAPLAAVGGPCEFRHRLERLEVYYRNPYTREVANVCYCNGQVTSVGDTVTRLRYRTLNRRLASQPFEFDSTALILDFRELPGELARQLQQEKSTIESGRAIRYKGRRVRPQVQYFRAVFSVTQLPCNGQPERVVGQFNTIISDNTYSITDLKPLNAQQYQKLTTPPAPKQPRRGGRSGRRDVSFGTESTDSDK</sequence>
<accession>I0KDB3</accession>
<protein>
    <recommendedName>
        <fullName evidence="5">Outer membrane protein beta-barrel domain-containing protein</fullName>
    </recommendedName>
</protein>
<proteinExistence type="predicted"/>
<gene>
    <name evidence="3" type="ORF">FAES_4116</name>
</gene>
<dbReference type="eggNOG" id="ENOG502Z91T">
    <property type="taxonomic scope" value="Bacteria"/>
</dbReference>
<dbReference type="RefSeq" id="WP_015333215.1">
    <property type="nucleotide sequence ID" value="NC_020054.1"/>
</dbReference>
<feature type="region of interest" description="Disordered" evidence="1">
    <location>
        <begin position="625"/>
        <end position="659"/>
    </location>
</feature>
<dbReference type="EMBL" id="HE796683">
    <property type="protein sequence ID" value="CCH02116.1"/>
    <property type="molecule type" value="Genomic_DNA"/>
</dbReference>
<reference evidence="3 4" key="1">
    <citation type="journal article" date="2012" name="J. Bacteriol.">
        <title>Genome Sequence of Fibrella aestuarina BUZ 2T, a Filamentous Marine Bacterium.</title>
        <authorList>
            <person name="Filippini M."/>
            <person name="Qi W."/>
            <person name="Blom J."/>
            <person name="Goesmann A."/>
            <person name="Smits T.H."/>
            <person name="Bagheri H.C."/>
        </authorList>
    </citation>
    <scope>NUCLEOTIDE SEQUENCE [LARGE SCALE GENOMIC DNA]</scope>
    <source>
        <strain evidence="4">BUZ 2T</strain>
    </source>
</reference>
<keyword evidence="2" id="KW-0732">Signal</keyword>
<evidence type="ECO:0000256" key="2">
    <source>
        <dbReference type="SAM" id="SignalP"/>
    </source>
</evidence>
<name>I0KDB3_9BACT</name>
<evidence type="ECO:0000313" key="4">
    <source>
        <dbReference type="Proteomes" id="UP000011058"/>
    </source>
</evidence>
<keyword evidence="4" id="KW-1185">Reference proteome</keyword>
<evidence type="ECO:0000313" key="3">
    <source>
        <dbReference type="EMBL" id="CCH02116.1"/>
    </source>
</evidence>
<dbReference type="Proteomes" id="UP000011058">
    <property type="component" value="Chromosome"/>
</dbReference>
<dbReference type="PATRIC" id="fig|1166018.3.peg.1066"/>
<dbReference type="KEGG" id="fae:FAES_4116"/>